<name>A0ABV4CHP4_9PSEU</name>
<dbReference type="SUPFAM" id="SSF53756">
    <property type="entry name" value="UDP-Glycosyltransferase/glycogen phosphorylase"/>
    <property type="match status" value="1"/>
</dbReference>
<dbReference type="RefSeq" id="WP_345367169.1">
    <property type="nucleotide sequence ID" value="NZ_BAABII010000018.1"/>
</dbReference>
<reference evidence="1 2" key="1">
    <citation type="submission" date="2024-08" db="EMBL/GenBank/DDBJ databases">
        <title>Genome mining of Saccharopolyspora cebuensis PGLac3 from Nigerian medicinal plant.</title>
        <authorList>
            <person name="Ezeobiora C.E."/>
            <person name="Igbokwe N.H."/>
            <person name="Amin D.H."/>
            <person name="Mendie U.E."/>
        </authorList>
    </citation>
    <scope>NUCLEOTIDE SEQUENCE [LARGE SCALE GENOMIC DNA]</scope>
    <source>
        <strain evidence="1 2">PGLac3</strain>
    </source>
</reference>
<comment type="caution">
    <text evidence="1">The sequence shown here is derived from an EMBL/GenBank/DDBJ whole genome shotgun (WGS) entry which is preliminary data.</text>
</comment>
<sequence>MSRWDTVRPERAVLGVVRTLTALDRLLDVLPVLADDLRVETRFAVAAGSPFGADLGTALRAAGVPEVAWSQAGRFDLALSPSSNGALHELGIPLVTLPHGAGHAKLRATEHGHSPEVSGLSRTQLLHGGRVVPTAVGLAHQDQVAVLRRSCPEAVPRAEVVGDPCYDRLAASLPMREHYRRELGTGDRTLVLLASTWGEHSLFGARGGLAAELVDLLPPERYQVALVLHPNVWTRHTRMQLELWTRRARAGGLLLVPPLRAWQAAMVAADVVISDHGSLTCYAAALGKRLLLGAFGGHELVPGSSAELIGRRAERLSTPSRAAVDAAAPLPGHGELAERTFGPRSAARLRALLYRLLDLPEPDWPVRTEPVEPFSP</sequence>
<evidence type="ECO:0000313" key="2">
    <source>
        <dbReference type="Proteomes" id="UP001564626"/>
    </source>
</evidence>
<dbReference type="EMBL" id="JBGEHV010000023">
    <property type="protein sequence ID" value="MEY8040551.1"/>
    <property type="molecule type" value="Genomic_DNA"/>
</dbReference>
<accession>A0ABV4CHP4</accession>
<gene>
    <name evidence="1" type="ORF">AB8O55_14185</name>
</gene>
<organism evidence="1 2">
    <name type="scientific">Saccharopolyspora cebuensis</name>
    <dbReference type="NCBI Taxonomy" id="418759"/>
    <lineage>
        <taxon>Bacteria</taxon>
        <taxon>Bacillati</taxon>
        <taxon>Actinomycetota</taxon>
        <taxon>Actinomycetes</taxon>
        <taxon>Pseudonocardiales</taxon>
        <taxon>Pseudonocardiaceae</taxon>
        <taxon>Saccharopolyspora</taxon>
    </lineage>
</organism>
<evidence type="ECO:0000313" key="1">
    <source>
        <dbReference type="EMBL" id="MEY8040551.1"/>
    </source>
</evidence>
<proteinExistence type="predicted"/>
<dbReference type="Proteomes" id="UP001564626">
    <property type="component" value="Unassembled WGS sequence"/>
</dbReference>
<protein>
    <recommendedName>
        <fullName evidence="3">Translation initiation factor IF-2</fullName>
    </recommendedName>
</protein>
<evidence type="ECO:0008006" key="3">
    <source>
        <dbReference type="Google" id="ProtNLM"/>
    </source>
</evidence>
<keyword evidence="2" id="KW-1185">Reference proteome</keyword>